<keyword evidence="6" id="KW-1185">Reference proteome</keyword>
<organism evidence="5">
    <name type="scientific">Tuwongella immobilis</name>
    <dbReference type="NCBI Taxonomy" id="692036"/>
    <lineage>
        <taxon>Bacteria</taxon>
        <taxon>Pseudomonadati</taxon>
        <taxon>Planctomycetota</taxon>
        <taxon>Planctomycetia</taxon>
        <taxon>Gemmatales</taxon>
        <taxon>Gemmataceae</taxon>
        <taxon>Tuwongella</taxon>
    </lineage>
</organism>
<evidence type="ECO:0000256" key="3">
    <source>
        <dbReference type="ARBA" id="ARBA00022679"/>
    </source>
</evidence>
<dbReference type="InterPro" id="IPR050834">
    <property type="entry name" value="Glycosyltransf_2"/>
</dbReference>
<dbReference type="GO" id="GO:0016757">
    <property type="term" value="F:glycosyltransferase activity"/>
    <property type="evidence" value="ECO:0007669"/>
    <property type="project" value="UniProtKB-KW"/>
</dbReference>
<dbReference type="Pfam" id="PF00535">
    <property type="entry name" value="Glycos_transf_2"/>
    <property type="match status" value="1"/>
</dbReference>
<evidence type="ECO:0000256" key="2">
    <source>
        <dbReference type="ARBA" id="ARBA00022676"/>
    </source>
</evidence>
<reference evidence="5" key="1">
    <citation type="submission" date="2019-04" db="EMBL/GenBank/DDBJ databases">
        <authorList>
            <consortium name="Science for Life Laboratories"/>
        </authorList>
    </citation>
    <scope>NUCLEOTIDE SEQUENCE</scope>
    <source>
        <strain evidence="5">MBLW1</strain>
    </source>
</reference>
<evidence type="ECO:0000256" key="1">
    <source>
        <dbReference type="ARBA" id="ARBA00006739"/>
    </source>
</evidence>
<dbReference type="RefSeq" id="WP_162659449.1">
    <property type="nucleotide sequence ID" value="NZ_LR593887.1"/>
</dbReference>
<dbReference type="InParanoid" id="A0A6C2YSL8"/>
<keyword evidence="3 5" id="KW-0808">Transferase</keyword>
<name>A0A6C2YSL8_9BACT</name>
<comment type="similarity">
    <text evidence="1">Belongs to the glycosyltransferase 2 family.</text>
</comment>
<evidence type="ECO:0000259" key="4">
    <source>
        <dbReference type="Pfam" id="PF00535"/>
    </source>
</evidence>
<dbReference type="EMBL" id="LR586016">
    <property type="protein sequence ID" value="VIP04354.1"/>
    <property type="molecule type" value="Genomic_DNA"/>
</dbReference>
<keyword evidence="2" id="KW-0328">Glycosyltransferase</keyword>
<dbReference type="InterPro" id="IPR029044">
    <property type="entry name" value="Nucleotide-diphossugar_trans"/>
</dbReference>
<evidence type="ECO:0000313" key="6">
    <source>
        <dbReference type="Proteomes" id="UP000464378"/>
    </source>
</evidence>
<dbReference type="PANTHER" id="PTHR43685">
    <property type="entry name" value="GLYCOSYLTRANSFERASE"/>
    <property type="match status" value="1"/>
</dbReference>
<evidence type="ECO:0000313" key="5">
    <source>
        <dbReference type="EMBL" id="VIP04354.1"/>
    </source>
</evidence>
<protein>
    <recommendedName>
        <fullName evidence="4">Glycosyltransferase 2-like domain-containing protein</fullName>
    </recommendedName>
</protein>
<dbReference type="InterPro" id="IPR001173">
    <property type="entry name" value="Glyco_trans_2-like"/>
</dbReference>
<accession>A0A6C2YSL8</accession>
<dbReference type="PANTHER" id="PTHR43685:SF5">
    <property type="entry name" value="GLYCOSYLTRANSFERASE EPSE-RELATED"/>
    <property type="match status" value="1"/>
</dbReference>
<dbReference type="Gene3D" id="3.90.550.10">
    <property type="entry name" value="Spore Coat Polysaccharide Biosynthesis Protein SpsA, Chain A"/>
    <property type="match status" value="1"/>
</dbReference>
<gene>
    <name evidence="5" type="ORF">GMBLW1_48390</name>
</gene>
<proteinExistence type="inferred from homology"/>
<dbReference type="KEGG" id="tim:GMBLW1_48390"/>
<dbReference type="SUPFAM" id="SSF53448">
    <property type="entry name" value="Nucleotide-diphospho-sugar transferases"/>
    <property type="match status" value="1"/>
</dbReference>
<dbReference type="FunCoup" id="A0A6C2YSL8">
    <property type="interactions" value="110"/>
</dbReference>
<dbReference type="EMBL" id="LR593887">
    <property type="protein sequence ID" value="VTS06070.1"/>
    <property type="molecule type" value="Genomic_DNA"/>
</dbReference>
<dbReference type="Proteomes" id="UP000464378">
    <property type="component" value="Chromosome"/>
</dbReference>
<feature type="domain" description="Glycosyltransferase 2-like" evidence="4">
    <location>
        <begin position="8"/>
        <end position="168"/>
    </location>
</feature>
<dbReference type="AlphaFoldDB" id="A0A6C2YSL8"/>
<sequence length="320" mass="36495">MNAPRVTVATATRNYGKYLEATIESVRRQTFTDWEMVIVDDGSNDSTAMLLMRLAAQEPRLRVVTANGLGISRAKSLGFQLARGQWIACLDGDDVWHPTKLEQQLALADADPELGVIYTGREWIDPQGNLIGTPECPPAPSEMLPTLFQTNPVCYSSAMLRRDVMEHIGLFDPRLELAVDYDLWLRIARHYRFGCVPEPLVQYRTGHGNVSRRVVDRLTINQSNQRQFLDRLGWRNLIPARILRQSWYHSYEALGYLFRGVHLGESMRWYGKALATGRGTVTVFRGILGAIFRWCKRQMIRSPQRAHEPTLAAENLPENR</sequence>